<evidence type="ECO:0000313" key="2">
    <source>
        <dbReference type="Proteomes" id="UP000887569"/>
    </source>
</evidence>
<proteinExistence type="predicted"/>
<name>A0A915ATJ8_PARUN</name>
<dbReference type="AlphaFoldDB" id="A0A915ATJ8"/>
<feature type="region of interest" description="Disordered" evidence="1">
    <location>
        <begin position="1"/>
        <end position="55"/>
    </location>
</feature>
<feature type="compositionally biased region" description="Basic and acidic residues" evidence="1">
    <location>
        <begin position="38"/>
        <end position="47"/>
    </location>
</feature>
<evidence type="ECO:0000256" key="1">
    <source>
        <dbReference type="SAM" id="MobiDB-lite"/>
    </source>
</evidence>
<accession>A0A915ATJ8</accession>
<keyword evidence="2" id="KW-1185">Reference proteome</keyword>
<sequence length="260" mass="29523">MPLERMASISESTSTTEDERTRAETSKVVSSNENDGSLVKERVRLEKQSTTTRTPKRRRATLIRFACVRGRENFARAQLLLCNISNRSFRYKIKGELNANISALPSSSGYLSARGSARLVLTWHRPEGFEKKRIQTKLILYTYFIDSQSGHLDKRTATRLVASASKKEWCDATGPPVQQLMLDAENPLFDENSPINDERNPSYTIPVKEGHSKISYDRVIDEILDWLCSQPHDTIVLILICGIVIYSMGVADSSRDERFY</sequence>
<evidence type="ECO:0000313" key="3">
    <source>
        <dbReference type="WBParaSite" id="PgR013_g017_t02"/>
    </source>
</evidence>
<organism evidence="2 3">
    <name type="scientific">Parascaris univalens</name>
    <name type="common">Nematode worm</name>
    <dbReference type="NCBI Taxonomy" id="6257"/>
    <lineage>
        <taxon>Eukaryota</taxon>
        <taxon>Metazoa</taxon>
        <taxon>Ecdysozoa</taxon>
        <taxon>Nematoda</taxon>
        <taxon>Chromadorea</taxon>
        <taxon>Rhabditida</taxon>
        <taxon>Spirurina</taxon>
        <taxon>Ascaridomorpha</taxon>
        <taxon>Ascaridoidea</taxon>
        <taxon>Ascarididae</taxon>
        <taxon>Parascaris</taxon>
    </lineage>
</organism>
<reference evidence="3" key="1">
    <citation type="submission" date="2022-11" db="UniProtKB">
        <authorList>
            <consortium name="WormBaseParasite"/>
        </authorList>
    </citation>
    <scope>IDENTIFICATION</scope>
</reference>
<protein>
    <submittedName>
        <fullName evidence="3">Uncharacterized protein</fullName>
    </submittedName>
</protein>
<dbReference type="WBParaSite" id="PgR013_g017_t02">
    <property type="protein sequence ID" value="PgR013_g017_t02"/>
    <property type="gene ID" value="PgR013_g017"/>
</dbReference>
<dbReference type="Proteomes" id="UP000887569">
    <property type="component" value="Unplaced"/>
</dbReference>